<feature type="transmembrane region" description="Helical" evidence="9">
    <location>
        <begin position="630"/>
        <end position="654"/>
    </location>
</feature>
<sequence length="808" mass="89438">MDLVPEPEEGEIGVEDVAVRHETAAATVDSIESEIASLDAAKDGACDDIIDLASEEDMDCSDDPVLPQANSRKRKSISRRDDGASVQESVSRKSQKKLQEVLLHWSEWHAAQSFEDDEVREGGTETYFPALSVGKTKMNFWEDKPSKRACVLEERQTEVPLYDRGCSAVLQPLEFLSDQGHLEIPDEASRCFNCGSYSHALRDCQRQRDMSAINSARKLFMSRKGGSNTPSRRYYESTPNGKFDDIKPGSLLSETRRSLGIGEKDPPPWLQRMREIGYPPGYMATETDEDEPSGLIMFGEDNPLSFTEDGEIIEAKPPSSTSQKMTVEFPGINAPIPEDADKRLWSRSPREAVALHRSLSDSGRRSCTINYHVDILVTGNQCSSAGWGLAFLLLLDDCPPWYTRRWSAEWGAHTGRILSQELSYWQNIQEHGKSVTVKESLRRSRWSRERAEVKVVISARVWKDCGISSGDLSASHTGNGGSYRTSFSTLGGGLLPPPFPSCKAKRSKVFVVVVLEREKRKERKWCLAVRIIHPHIIIAPPPPAPPQAISLYTPRFYFFQFRACQALRFFLSRQERFRAAASSWFYLVCASVHHNFYLEDSRAGATNSRCNKQTINAGDNPCRFQSPLPYMLAGLAAMVLLVVISLMILACSYLRGYFSDSNGGSGGSSGSSSAPGSDPENPKAASLQALHNGFAASPEKIVVILAGQDKPTHLAQPIQVTNKLDLDRSSSASEGDEDGDQQKGDRDEKNAKRKKKKNASSSSSSSLEDDSSSNDVDSQQMQANHTVHTANTSSFFFGIVKDCNQDML</sequence>
<keyword evidence="9" id="KW-0472">Membrane</keyword>
<keyword evidence="9" id="KW-0812">Transmembrane</keyword>
<dbReference type="Gramene" id="EFJ09636">
    <property type="protein sequence ID" value="EFJ09636"/>
    <property type="gene ID" value="SELMODRAFT_447644"/>
</dbReference>
<comment type="similarity">
    <text evidence="2">Belongs to the ZCCHC8 family.</text>
</comment>
<dbReference type="InterPro" id="IPR052115">
    <property type="entry name" value="NEXT_complex_subunit_ZCCHC8"/>
</dbReference>
<keyword evidence="5" id="KW-0862">Zinc</keyword>
<proteinExistence type="inferred from homology"/>
<dbReference type="GO" id="GO:0006396">
    <property type="term" value="P:RNA processing"/>
    <property type="evidence" value="ECO:0000318"/>
    <property type="project" value="GO_Central"/>
</dbReference>
<dbReference type="GO" id="GO:0005654">
    <property type="term" value="C:nucleoplasm"/>
    <property type="evidence" value="ECO:0007669"/>
    <property type="project" value="UniProtKB-SubCell"/>
</dbReference>
<dbReference type="InParanoid" id="D8T170"/>
<dbReference type="PANTHER" id="PTHR13316">
    <property type="entry name" value="ZINC FINGER, CCHC DOMAIN CONTAINING 8"/>
    <property type="match status" value="1"/>
</dbReference>
<dbReference type="STRING" id="88036.D8T170"/>
<dbReference type="Proteomes" id="UP000001514">
    <property type="component" value="Unassembled WGS sequence"/>
</dbReference>
<dbReference type="EMBL" id="GL377661">
    <property type="protein sequence ID" value="EFJ09636.1"/>
    <property type="molecule type" value="Genomic_DNA"/>
</dbReference>
<evidence type="ECO:0000256" key="6">
    <source>
        <dbReference type="ARBA" id="ARBA00023242"/>
    </source>
</evidence>
<dbReference type="HOGENOM" id="CLU_353907_0_0_1"/>
<evidence type="ECO:0000256" key="5">
    <source>
        <dbReference type="ARBA" id="ARBA00022833"/>
    </source>
</evidence>
<feature type="domain" description="CCHC-type" evidence="10">
    <location>
        <begin position="190"/>
        <end position="206"/>
    </location>
</feature>
<comment type="subcellular location">
    <subcellularLocation>
        <location evidence="1">Nucleus</location>
        <location evidence="1">Nucleoplasm</location>
    </subcellularLocation>
</comment>
<dbReference type="InterPro" id="IPR006568">
    <property type="entry name" value="PSP_pro-rich"/>
</dbReference>
<feature type="compositionally biased region" description="Basic and acidic residues" evidence="8">
    <location>
        <begin position="740"/>
        <end position="750"/>
    </location>
</feature>
<dbReference type="PROSITE" id="PS50158">
    <property type="entry name" value="ZF_CCHC"/>
    <property type="match status" value="1"/>
</dbReference>
<evidence type="ECO:0000259" key="10">
    <source>
        <dbReference type="PROSITE" id="PS50158"/>
    </source>
</evidence>
<keyword evidence="4 7" id="KW-0863">Zinc-finger</keyword>
<organism evidence="12">
    <name type="scientific">Selaginella moellendorffii</name>
    <name type="common">Spikemoss</name>
    <dbReference type="NCBI Taxonomy" id="88036"/>
    <lineage>
        <taxon>Eukaryota</taxon>
        <taxon>Viridiplantae</taxon>
        <taxon>Streptophyta</taxon>
        <taxon>Embryophyta</taxon>
        <taxon>Tracheophyta</taxon>
        <taxon>Lycopodiopsida</taxon>
        <taxon>Selaginellales</taxon>
        <taxon>Selaginellaceae</taxon>
        <taxon>Selaginella</taxon>
    </lineage>
</organism>
<dbReference type="AlphaFoldDB" id="D8T170"/>
<keyword evidence="6" id="KW-0539">Nucleus</keyword>
<evidence type="ECO:0000256" key="4">
    <source>
        <dbReference type="ARBA" id="ARBA00022771"/>
    </source>
</evidence>
<evidence type="ECO:0000256" key="2">
    <source>
        <dbReference type="ARBA" id="ARBA00007497"/>
    </source>
</evidence>
<keyword evidence="3" id="KW-0479">Metal-binding</keyword>
<dbReference type="SMART" id="SM00581">
    <property type="entry name" value="PSP"/>
    <property type="match status" value="1"/>
</dbReference>
<feature type="region of interest" description="Disordered" evidence="8">
    <location>
        <begin position="664"/>
        <end position="684"/>
    </location>
</feature>
<evidence type="ECO:0000256" key="7">
    <source>
        <dbReference type="PROSITE-ProRule" id="PRU00047"/>
    </source>
</evidence>
<evidence type="ECO:0000313" key="11">
    <source>
        <dbReference type="EMBL" id="EFJ09636.1"/>
    </source>
</evidence>
<feature type="region of interest" description="Disordered" evidence="8">
    <location>
        <begin position="58"/>
        <end position="92"/>
    </location>
</feature>
<evidence type="ECO:0000256" key="9">
    <source>
        <dbReference type="SAM" id="Phobius"/>
    </source>
</evidence>
<name>D8T170_SELML</name>
<evidence type="ECO:0000256" key="8">
    <source>
        <dbReference type="SAM" id="MobiDB-lite"/>
    </source>
</evidence>
<evidence type="ECO:0000313" key="12">
    <source>
        <dbReference type="Proteomes" id="UP000001514"/>
    </source>
</evidence>
<evidence type="ECO:0000256" key="3">
    <source>
        <dbReference type="ARBA" id="ARBA00022723"/>
    </source>
</evidence>
<reference evidence="11 12" key="1">
    <citation type="journal article" date="2011" name="Science">
        <title>The Selaginella genome identifies genetic changes associated with the evolution of vascular plants.</title>
        <authorList>
            <person name="Banks J.A."/>
            <person name="Nishiyama T."/>
            <person name="Hasebe M."/>
            <person name="Bowman J.L."/>
            <person name="Gribskov M."/>
            <person name="dePamphilis C."/>
            <person name="Albert V.A."/>
            <person name="Aono N."/>
            <person name="Aoyama T."/>
            <person name="Ambrose B.A."/>
            <person name="Ashton N.W."/>
            <person name="Axtell M.J."/>
            <person name="Barker E."/>
            <person name="Barker M.S."/>
            <person name="Bennetzen J.L."/>
            <person name="Bonawitz N.D."/>
            <person name="Chapple C."/>
            <person name="Cheng C."/>
            <person name="Correa L.G."/>
            <person name="Dacre M."/>
            <person name="DeBarry J."/>
            <person name="Dreyer I."/>
            <person name="Elias M."/>
            <person name="Engstrom E.M."/>
            <person name="Estelle M."/>
            <person name="Feng L."/>
            <person name="Finet C."/>
            <person name="Floyd S.K."/>
            <person name="Frommer W.B."/>
            <person name="Fujita T."/>
            <person name="Gramzow L."/>
            <person name="Gutensohn M."/>
            <person name="Harholt J."/>
            <person name="Hattori M."/>
            <person name="Heyl A."/>
            <person name="Hirai T."/>
            <person name="Hiwatashi Y."/>
            <person name="Ishikawa M."/>
            <person name="Iwata M."/>
            <person name="Karol K.G."/>
            <person name="Koehler B."/>
            <person name="Kolukisaoglu U."/>
            <person name="Kubo M."/>
            <person name="Kurata T."/>
            <person name="Lalonde S."/>
            <person name="Li K."/>
            <person name="Li Y."/>
            <person name="Litt A."/>
            <person name="Lyons E."/>
            <person name="Manning G."/>
            <person name="Maruyama T."/>
            <person name="Michael T.P."/>
            <person name="Mikami K."/>
            <person name="Miyazaki S."/>
            <person name="Morinaga S."/>
            <person name="Murata T."/>
            <person name="Mueller-Roeber B."/>
            <person name="Nelson D.R."/>
            <person name="Obara M."/>
            <person name="Oguri Y."/>
            <person name="Olmstead R.G."/>
            <person name="Onodera N."/>
            <person name="Petersen B.L."/>
            <person name="Pils B."/>
            <person name="Prigge M."/>
            <person name="Rensing S.A."/>
            <person name="Riano-Pachon D.M."/>
            <person name="Roberts A.W."/>
            <person name="Sato Y."/>
            <person name="Scheller H.V."/>
            <person name="Schulz B."/>
            <person name="Schulz C."/>
            <person name="Shakirov E.V."/>
            <person name="Shibagaki N."/>
            <person name="Shinohara N."/>
            <person name="Shippen D.E."/>
            <person name="Soerensen I."/>
            <person name="Sotooka R."/>
            <person name="Sugimoto N."/>
            <person name="Sugita M."/>
            <person name="Sumikawa N."/>
            <person name="Tanurdzic M."/>
            <person name="Theissen G."/>
            <person name="Ulvskov P."/>
            <person name="Wakazuki S."/>
            <person name="Weng J.K."/>
            <person name="Willats W.W."/>
            <person name="Wipf D."/>
            <person name="Wolf P.G."/>
            <person name="Yang L."/>
            <person name="Zimmer A.D."/>
            <person name="Zhu Q."/>
            <person name="Mitros T."/>
            <person name="Hellsten U."/>
            <person name="Loque D."/>
            <person name="Otillar R."/>
            <person name="Salamov A."/>
            <person name="Schmutz J."/>
            <person name="Shapiro H."/>
            <person name="Lindquist E."/>
            <person name="Lucas S."/>
            <person name="Rokhsar D."/>
            <person name="Grigoriev I.V."/>
        </authorList>
    </citation>
    <scope>NUCLEOTIDE SEQUENCE [LARGE SCALE GENOMIC DNA]</scope>
</reference>
<feature type="region of interest" description="Disordered" evidence="8">
    <location>
        <begin position="716"/>
        <end position="789"/>
    </location>
</feature>
<keyword evidence="12" id="KW-1185">Reference proteome</keyword>
<feature type="region of interest" description="Disordered" evidence="8">
    <location>
        <begin position="222"/>
        <end position="249"/>
    </location>
</feature>
<gene>
    <name evidence="11" type="ORF">SELMODRAFT_447644</name>
</gene>
<dbReference type="GO" id="GO:0008270">
    <property type="term" value="F:zinc ion binding"/>
    <property type="evidence" value="ECO:0007669"/>
    <property type="project" value="UniProtKB-KW"/>
</dbReference>
<dbReference type="GO" id="GO:0003723">
    <property type="term" value="F:RNA binding"/>
    <property type="evidence" value="ECO:0000318"/>
    <property type="project" value="GO_Central"/>
</dbReference>
<dbReference type="KEGG" id="smo:SELMODRAFT_447644"/>
<protein>
    <recommendedName>
        <fullName evidence="10">CCHC-type domain-containing protein</fullName>
    </recommendedName>
</protein>
<feature type="compositionally biased region" description="Polar residues" evidence="8">
    <location>
        <begin position="779"/>
        <end position="789"/>
    </location>
</feature>
<evidence type="ECO:0000256" key="1">
    <source>
        <dbReference type="ARBA" id="ARBA00004642"/>
    </source>
</evidence>
<accession>D8T170</accession>
<dbReference type="eggNOG" id="KOG2673">
    <property type="taxonomic scope" value="Eukaryota"/>
</dbReference>
<dbReference type="GO" id="GO:0071013">
    <property type="term" value="C:catalytic step 2 spliceosome"/>
    <property type="evidence" value="ECO:0000318"/>
    <property type="project" value="GO_Central"/>
</dbReference>
<keyword evidence="9" id="KW-1133">Transmembrane helix</keyword>
<dbReference type="Pfam" id="PF04046">
    <property type="entry name" value="PSP"/>
    <property type="match status" value="1"/>
</dbReference>
<dbReference type="InterPro" id="IPR001878">
    <property type="entry name" value="Znf_CCHC"/>
</dbReference>
<dbReference type="PANTHER" id="PTHR13316:SF0">
    <property type="entry name" value="ZINC FINGER CCHC DOMAIN-CONTAINING PROTEIN 8"/>
    <property type="match status" value="1"/>
</dbReference>